<dbReference type="GO" id="GO:0009103">
    <property type="term" value="P:lipopolysaccharide biosynthetic process"/>
    <property type="evidence" value="ECO:0007669"/>
    <property type="project" value="UniProtKB-ARBA"/>
</dbReference>
<feature type="transmembrane region" description="Helical" evidence="8">
    <location>
        <begin position="149"/>
        <end position="165"/>
    </location>
</feature>
<evidence type="ECO:0000256" key="7">
    <source>
        <dbReference type="ARBA" id="ARBA00023136"/>
    </source>
</evidence>
<dbReference type="Proteomes" id="UP000427906">
    <property type="component" value="Chromosome"/>
</dbReference>
<keyword evidence="11" id="KW-1185">Reference proteome</keyword>
<feature type="transmembrane region" description="Helical" evidence="8">
    <location>
        <begin position="98"/>
        <end position="117"/>
    </location>
</feature>
<dbReference type="GO" id="GO:0016763">
    <property type="term" value="F:pentosyltransferase activity"/>
    <property type="evidence" value="ECO:0007669"/>
    <property type="project" value="TreeGrafter"/>
</dbReference>
<protein>
    <recommendedName>
        <fullName evidence="9">Glycosyltransferase RgtA/B/C/D-like domain-containing protein</fullName>
    </recommendedName>
</protein>
<dbReference type="Pfam" id="PF13231">
    <property type="entry name" value="PMT_2"/>
    <property type="match status" value="1"/>
</dbReference>
<accession>A0A5K7YH91</accession>
<keyword evidence="3" id="KW-0328">Glycosyltransferase</keyword>
<evidence type="ECO:0000256" key="4">
    <source>
        <dbReference type="ARBA" id="ARBA00022679"/>
    </source>
</evidence>
<evidence type="ECO:0000259" key="9">
    <source>
        <dbReference type="Pfam" id="PF13231"/>
    </source>
</evidence>
<proteinExistence type="predicted"/>
<keyword evidence="4" id="KW-0808">Transferase</keyword>
<evidence type="ECO:0000256" key="1">
    <source>
        <dbReference type="ARBA" id="ARBA00004651"/>
    </source>
</evidence>
<evidence type="ECO:0000256" key="2">
    <source>
        <dbReference type="ARBA" id="ARBA00022475"/>
    </source>
</evidence>
<feature type="transmembrane region" description="Helical" evidence="8">
    <location>
        <begin position="327"/>
        <end position="345"/>
    </location>
</feature>
<feature type="transmembrane region" description="Helical" evidence="8">
    <location>
        <begin position="193"/>
        <end position="213"/>
    </location>
</feature>
<keyword evidence="5 8" id="KW-0812">Transmembrane</keyword>
<feature type="domain" description="Glycosyltransferase RgtA/B/C/D-like" evidence="9">
    <location>
        <begin position="74"/>
        <end position="196"/>
    </location>
</feature>
<feature type="transmembrane region" description="Helical" evidence="8">
    <location>
        <begin position="71"/>
        <end position="91"/>
    </location>
</feature>
<dbReference type="OrthoDB" id="9179931at2"/>
<dbReference type="PANTHER" id="PTHR33908:SF11">
    <property type="entry name" value="MEMBRANE PROTEIN"/>
    <property type="match status" value="1"/>
</dbReference>
<evidence type="ECO:0000256" key="5">
    <source>
        <dbReference type="ARBA" id="ARBA00022692"/>
    </source>
</evidence>
<dbReference type="AlphaFoldDB" id="A0A5K7YH91"/>
<dbReference type="InterPro" id="IPR038731">
    <property type="entry name" value="RgtA/B/C-like"/>
</dbReference>
<evidence type="ECO:0000256" key="6">
    <source>
        <dbReference type="ARBA" id="ARBA00022989"/>
    </source>
</evidence>
<dbReference type="GO" id="GO:0005886">
    <property type="term" value="C:plasma membrane"/>
    <property type="evidence" value="ECO:0007669"/>
    <property type="project" value="UniProtKB-SubCell"/>
</dbReference>
<comment type="subcellular location">
    <subcellularLocation>
        <location evidence="1">Cell membrane</location>
        <topology evidence="1">Multi-pass membrane protein</topology>
    </subcellularLocation>
</comment>
<feature type="transmembrane region" description="Helical" evidence="8">
    <location>
        <begin position="171"/>
        <end position="186"/>
    </location>
</feature>
<organism evidence="10 11">
    <name type="scientific">Desulfosarcina alkanivorans</name>
    <dbReference type="NCBI Taxonomy" id="571177"/>
    <lineage>
        <taxon>Bacteria</taxon>
        <taxon>Pseudomonadati</taxon>
        <taxon>Thermodesulfobacteriota</taxon>
        <taxon>Desulfobacteria</taxon>
        <taxon>Desulfobacterales</taxon>
        <taxon>Desulfosarcinaceae</taxon>
        <taxon>Desulfosarcina</taxon>
    </lineage>
</organism>
<dbReference type="InterPro" id="IPR050297">
    <property type="entry name" value="LipidA_mod_glycosyltrf_83"/>
</dbReference>
<evidence type="ECO:0000313" key="10">
    <source>
        <dbReference type="EMBL" id="BBO67209.1"/>
    </source>
</evidence>
<name>A0A5K7YH91_9BACT</name>
<gene>
    <name evidence="10" type="ORF">DSCA_11390</name>
</gene>
<keyword evidence="7 8" id="KW-0472">Membrane</keyword>
<reference evidence="10 11" key="1">
    <citation type="submission" date="2019-11" db="EMBL/GenBank/DDBJ databases">
        <title>Comparative genomics of hydrocarbon-degrading Desulfosarcina strains.</title>
        <authorList>
            <person name="Watanabe M."/>
            <person name="Kojima H."/>
            <person name="Fukui M."/>
        </authorList>
    </citation>
    <scope>NUCLEOTIDE SEQUENCE [LARGE SCALE GENOMIC DNA]</scope>
    <source>
        <strain evidence="10 11">PL12</strain>
    </source>
</reference>
<feature type="transmembrane region" description="Helical" evidence="8">
    <location>
        <begin position="123"/>
        <end position="142"/>
    </location>
</feature>
<dbReference type="EMBL" id="AP021874">
    <property type="protein sequence ID" value="BBO67209.1"/>
    <property type="molecule type" value="Genomic_DNA"/>
</dbReference>
<keyword evidence="2" id="KW-1003">Cell membrane</keyword>
<sequence length="419" mass="47254">MVSVTEIETPFRADARQYTAYAYNLRLHGIYSKDFESLKDANHQPEPDAFRSPGYPIFLYPFTATRQLDRFAITVFYLQAILSTATIAVVYCIGRRAIGPVGASAAAALTAISPHLINLNVYLLTETLFTFFLTGGIAFLVSSIKSNRAGLWLLSGLTLGFAALIKPTLQYYVLFLIVFILIHSGFQRRIRTSLLVGIPFSILFSLWLLRNLATLGYLSDPTLTINTLHHGMYPQFMYDGLPHTFGYPYRFDPEGKAIAGSMQNVITAIGNRFCDQPLKYLGWYLSKPFYFFGWEMIQGRGTFIYPVLSSPYQASPMFGFIDGFMRWVHPFMVGSSILGAILVWLPKHRLAIDREHFLPARLLSLTYAYFILVHIAGAPFPRYSIPIRPMTYLLAMIPVCLTIAVIEKKRSATPEKGQP</sequence>
<evidence type="ECO:0000256" key="3">
    <source>
        <dbReference type="ARBA" id="ARBA00022676"/>
    </source>
</evidence>
<feature type="transmembrane region" description="Helical" evidence="8">
    <location>
        <begin position="357"/>
        <end position="377"/>
    </location>
</feature>
<dbReference type="KEGG" id="dalk:DSCA_11390"/>
<dbReference type="PANTHER" id="PTHR33908">
    <property type="entry name" value="MANNOSYLTRANSFERASE YKCB-RELATED"/>
    <property type="match status" value="1"/>
</dbReference>
<evidence type="ECO:0000256" key="8">
    <source>
        <dbReference type="SAM" id="Phobius"/>
    </source>
</evidence>
<feature type="transmembrane region" description="Helical" evidence="8">
    <location>
        <begin position="389"/>
        <end position="406"/>
    </location>
</feature>
<keyword evidence="6 8" id="KW-1133">Transmembrane helix</keyword>
<evidence type="ECO:0000313" key="11">
    <source>
        <dbReference type="Proteomes" id="UP000427906"/>
    </source>
</evidence>